<dbReference type="RefSeq" id="XP_004366507.1">
    <property type="nucleotide sequence ID" value="XM_004366450.1"/>
</dbReference>
<keyword evidence="1" id="KW-0325">Glycoprotein</keyword>
<dbReference type="EMBL" id="GL883018">
    <property type="protein sequence ID" value="EGG18603.1"/>
    <property type="molecule type" value="Genomic_DNA"/>
</dbReference>
<feature type="chain" id="PRO_5003319819" description="IPT/TIG domain-containing protein" evidence="2">
    <location>
        <begin position="23"/>
        <end position="483"/>
    </location>
</feature>
<dbReference type="InterPro" id="IPR014756">
    <property type="entry name" value="Ig_E-set"/>
</dbReference>
<evidence type="ECO:0000256" key="1">
    <source>
        <dbReference type="ARBA" id="ARBA00023180"/>
    </source>
</evidence>
<dbReference type="SUPFAM" id="SSF81296">
    <property type="entry name" value="E set domains"/>
    <property type="match status" value="1"/>
</dbReference>
<dbReference type="Gene3D" id="2.60.40.10">
    <property type="entry name" value="Immunoglobulins"/>
    <property type="match status" value="1"/>
</dbReference>
<dbReference type="AlphaFoldDB" id="F4Q1A2"/>
<dbReference type="KEGG" id="dfa:DFA_04097"/>
<dbReference type="PANTHER" id="PTHR31341">
    <property type="entry name" value="IPT/TIG DOMAIN-CONTAINING PROTEIN-RELATED-RELATED"/>
    <property type="match status" value="1"/>
</dbReference>
<reference evidence="4" key="1">
    <citation type="journal article" date="2011" name="Genome Res.">
        <title>Phylogeny-wide analysis of social amoeba genomes highlights ancient origins for complex intercellular communication.</title>
        <authorList>
            <person name="Heidel A.J."/>
            <person name="Lawal H.M."/>
            <person name="Felder M."/>
            <person name="Schilde C."/>
            <person name="Helps N.R."/>
            <person name="Tunggal B."/>
            <person name="Rivero F."/>
            <person name="John U."/>
            <person name="Schleicher M."/>
            <person name="Eichinger L."/>
            <person name="Platzer M."/>
            <person name="Noegel A.A."/>
            <person name="Schaap P."/>
            <person name="Gloeckner G."/>
        </authorList>
    </citation>
    <scope>NUCLEOTIDE SEQUENCE [LARGE SCALE GENOMIC DNA]</scope>
    <source>
        <strain evidence="4">SH3</strain>
    </source>
</reference>
<dbReference type="OrthoDB" id="24223at2759"/>
<evidence type="ECO:0000256" key="2">
    <source>
        <dbReference type="SAM" id="SignalP"/>
    </source>
</evidence>
<evidence type="ECO:0000313" key="3">
    <source>
        <dbReference type="EMBL" id="EGG18603.1"/>
    </source>
</evidence>
<feature type="signal peptide" evidence="2">
    <location>
        <begin position="1"/>
        <end position="22"/>
    </location>
</feature>
<sequence length="483" mass="52671">MIKVICLVLTILCLSTISLVSSFTFTLQQVKDTILITPSIQLTINARIYDTLNQEITANCTGSTQVRTCRLGNIPSGLITITDGLDSATTPITLAPYITFVSGQLTTYADNYYNGPVRINGKFFEPNYSYKVNYLNGYTNHSDIQVPTSNTTFAITTGYIGIGTHLNVSVTKFNSSVSVVSTAYNTSMGKPFINDQTFNAKVVNAAQGILYLSNLCNPADCGDNAVTISYYNQSSFQSVTFSREFVTFFISENWSFGNVQVKVADQVSNNLFFSPLFANTALITDIQPHPFVQSGNVTITGRFLKETDYSGNNPWKFMIEKSSNNNTQVLDQYTYLSNQYPYVIELYVPPGTAPSISSVSKLNYQQAGKIIIEGDEFDETNLLVTIGSTECTNATIEVSVSRRRVVCYFDAQELPTNQAKTLPVVVQVDGLVSVPPGSFSYIGGEGSTTTTTTTTTTTGASDASTNTPIHLFVVAILVLLLIV</sequence>
<accession>F4Q1A2</accession>
<dbReference type="GeneID" id="14870695"/>
<gene>
    <name evidence="3" type="ORF">DFA_04097</name>
</gene>
<evidence type="ECO:0008006" key="5">
    <source>
        <dbReference type="Google" id="ProtNLM"/>
    </source>
</evidence>
<keyword evidence="2" id="KW-0732">Signal</keyword>
<proteinExistence type="predicted"/>
<name>F4Q1A2_CACFS</name>
<dbReference type="InterPro" id="IPR052014">
    <property type="entry name" value="Dictyostelium_Tiger"/>
</dbReference>
<dbReference type="Proteomes" id="UP000007797">
    <property type="component" value="Unassembled WGS sequence"/>
</dbReference>
<protein>
    <recommendedName>
        <fullName evidence="5">IPT/TIG domain-containing protein</fullName>
    </recommendedName>
</protein>
<dbReference type="InterPro" id="IPR013783">
    <property type="entry name" value="Ig-like_fold"/>
</dbReference>
<evidence type="ECO:0000313" key="4">
    <source>
        <dbReference type="Proteomes" id="UP000007797"/>
    </source>
</evidence>
<organism evidence="3 4">
    <name type="scientific">Cavenderia fasciculata</name>
    <name type="common">Slime mold</name>
    <name type="synonym">Dictyostelium fasciculatum</name>
    <dbReference type="NCBI Taxonomy" id="261658"/>
    <lineage>
        <taxon>Eukaryota</taxon>
        <taxon>Amoebozoa</taxon>
        <taxon>Evosea</taxon>
        <taxon>Eumycetozoa</taxon>
        <taxon>Dictyostelia</taxon>
        <taxon>Acytosteliales</taxon>
        <taxon>Cavenderiaceae</taxon>
        <taxon>Cavenderia</taxon>
    </lineage>
</organism>
<keyword evidence="4" id="KW-1185">Reference proteome</keyword>